<comment type="caution">
    <text evidence="2">The sequence shown here is derived from an EMBL/GenBank/DDBJ whole genome shotgun (WGS) entry which is preliminary data.</text>
</comment>
<dbReference type="GO" id="GO:0016740">
    <property type="term" value="F:transferase activity"/>
    <property type="evidence" value="ECO:0007669"/>
    <property type="project" value="UniProtKB-KW"/>
</dbReference>
<keyword evidence="2" id="KW-0808">Transferase</keyword>
<keyword evidence="3" id="KW-1185">Reference proteome</keyword>
<dbReference type="AlphaFoldDB" id="A0A841QJP0"/>
<feature type="transmembrane region" description="Helical" evidence="1">
    <location>
        <begin position="37"/>
        <end position="65"/>
    </location>
</feature>
<dbReference type="Proteomes" id="UP000578000">
    <property type="component" value="Unassembled WGS sequence"/>
</dbReference>
<gene>
    <name evidence="2" type="ORF">HNR55_002950</name>
</gene>
<organism evidence="2 3">
    <name type="scientific">Acetobacter lovaniensis</name>
    <dbReference type="NCBI Taxonomy" id="104100"/>
    <lineage>
        <taxon>Bacteria</taxon>
        <taxon>Pseudomonadati</taxon>
        <taxon>Pseudomonadota</taxon>
        <taxon>Alphaproteobacteria</taxon>
        <taxon>Acetobacterales</taxon>
        <taxon>Acetobacteraceae</taxon>
        <taxon>Acetobacter</taxon>
    </lineage>
</organism>
<keyword evidence="1" id="KW-0472">Membrane</keyword>
<name>A0A841QJP0_9PROT</name>
<proteinExistence type="predicted"/>
<feature type="transmembrane region" description="Helical" evidence="1">
    <location>
        <begin position="12"/>
        <end position="31"/>
    </location>
</feature>
<reference evidence="2 3" key="1">
    <citation type="submission" date="2020-08" db="EMBL/GenBank/DDBJ databases">
        <title>Genomic Encyclopedia of Type Strains, Phase IV (KMG-IV): sequencing the most valuable type-strain genomes for metagenomic binning, comparative biology and taxonomic classification.</title>
        <authorList>
            <person name="Goeker M."/>
        </authorList>
    </citation>
    <scope>NUCLEOTIDE SEQUENCE [LARGE SCALE GENOMIC DNA]</scope>
    <source>
        <strain evidence="2 3">DSM 4491</strain>
    </source>
</reference>
<evidence type="ECO:0000256" key="1">
    <source>
        <dbReference type="SAM" id="Phobius"/>
    </source>
</evidence>
<sequence>MSEKIDISNKKFIPLTSIWFVFVFLLCLLDYKSIIIFGFYATIPFSLIIFCGTPIYFFIILPLLIPLNEKLGGNKIIQKK</sequence>
<protein>
    <submittedName>
        <fullName evidence="2">Cellulose synthase/poly-beta-1,6-N-acetylglucosamine synthase-like glycosyltransferase</fullName>
    </submittedName>
</protein>
<evidence type="ECO:0000313" key="2">
    <source>
        <dbReference type="EMBL" id="MBB6458343.1"/>
    </source>
</evidence>
<accession>A0A841QJP0</accession>
<keyword evidence="1" id="KW-0812">Transmembrane</keyword>
<keyword evidence="1" id="KW-1133">Transmembrane helix</keyword>
<evidence type="ECO:0000313" key="3">
    <source>
        <dbReference type="Proteomes" id="UP000578000"/>
    </source>
</evidence>
<dbReference type="EMBL" id="JACHIE010000018">
    <property type="protein sequence ID" value="MBB6458343.1"/>
    <property type="molecule type" value="Genomic_DNA"/>
</dbReference>